<proteinExistence type="predicted"/>
<organism evidence="6 7">
    <name type="scientific">Trichomonas vaginalis (strain ATCC PRA-98 / G3)</name>
    <dbReference type="NCBI Taxonomy" id="412133"/>
    <lineage>
        <taxon>Eukaryota</taxon>
        <taxon>Metamonada</taxon>
        <taxon>Parabasalia</taxon>
        <taxon>Trichomonadida</taxon>
        <taxon>Trichomonadidae</taxon>
        <taxon>Trichomonas</taxon>
    </lineage>
</organism>
<feature type="compositionally biased region" description="Basic residues" evidence="5">
    <location>
        <begin position="667"/>
        <end position="680"/>
    </location>
</feature>
<evidence type="ECO:0000313" key="7">
    <source>
        <dbReference type="Proteomes" id="UP000001542"/>
    </source>
</evidence>
<dbReference type="STRING" id="5722.A2EBC0"/>
<name>A2EBC0_TRIV3</name>
<reference evidence="6" key="1">
    <citation type="submission" date="2006-10" db="EMBL/GenBank/DDBJ databases">
        <authorList>
            <person name="Amadeo P."/>
            <person name="Zhao Q."/>
            <person name="Wortman J."/>
            <person name="Fraser-Liggett C."/>
            <person name="Carlton J."/>
        </authorList>
    </citation>
    <scope>NUCLEOTIDE SEQUENCE</scope>
    <source>
        <strain evidence="6">G3</strain>
    </source>
</reference>
<dbReference type="RefSeq" id="XP_001322288.1">
    <property type="nucleotide sequence ID" value="XM_001322253.1"/>
</dbReference>
<dbReference type="InParanoid" id="A2EBC0"/>
<dbReference type="SMR" id="A2EBC0"/>
<accession>A2EBC0</accession>
<evidence type="ECO:0000256" key="2">
    <source>
        <dbReference type="ARBA" id="ARBA00022490"/>
    </source>
</evidence>
<keyword evidence="4" id="KW-0175">Coiled coil</keyword>
<dbReference type="SUPFAM" id="SSF52047">
    <property type="entry name" value="RNI-like"/>
    <property type="match status" value="1"/>
</dbReference>
<dbReference type="VEuPathDB" id="TrichDB:TVAG_329520"/>
<comment type="subcellular location">
    <subcellularLocation>
        <location evidence="1">Cytoplasm</location>
        <location evidence="1">Cytoskeleton</location>
    </subcellularLocation>
</comment>
<dbReference type="InterPro" id="IPR001611">
    <property type="entry name" value="Leu-rich_rpt"/>
</dbReference>
<dbReference type="SMART" id="SM00368">
    <property type="entry name" value="LRR_RI"/>
    <property type="match status" value="6"/>
</dbReference>
<dbReference type="GO" id="GO:0005856">
    <property type="term" value="C:cytoskeleton"/>
    <property type="evidence" value="ECO:0007669"/>
    <property type="project" value="UniProtKB-SubCell"/>
</dbReference>
<feature type="coiled-coil region" evidence="4">
    <location>
        <begin position="467"/>
        <end position="604"/>
    </location>
</feature>
<evidence type="ECO:0000256" key="5">
    <source>
        <dbReference type="SAM" id="MobiDB-lite"/>
    </source>
</evidence>
<feature type="region of interest" description="Disordered" evidence="5">
    <location>
        <begin position="625"/>
        <end position="680"/>
    </location>
</feature>
<dbReference type="KEGG" id="tva:4767996"/>
<dbReference type="PANTHER" id="PTHR24107">
    <property type="entry name" value="YNEIN REGULATORY COMPLEX SUBUNIT 5"/>
    <property type="match status" value="1"/>
</dbReference>
<dbReference type="PANTHER" id="PTHR24107:SF2">
    <property type="entry name" value="NLR FAMILY CARD DOMAIN CONTAINING 3"/>
    <property type="match status" value="1"/>
</dbReference>
<sequence>MTENEIILELYQAKLADSGSEALENDYLKFIKQVTEGLTYKVVDFTGCQGSYQVFSRLTRLIRQYPTVYSLKFFANLNKDIGLQRIVQVCRTNPRITSLDIGCNDLSDESCSIMSDMVKYSNLNSLQLGKFDNELLHNRFTRDGITPFLIEITKLNKLRKLGLSGIGSIKQRKTIKYNEFSQVVSELVAKCSKLLTLDLSEMGFIETDLPVLTSGFERNHTLKHLSISNNSFMNSASLMKSIMINTKLRFLKISNCGVTSESIEYLAQALSRGHQLIYLDISNNRIGSNGISVLFRVLSDNIYLTELFMSNVDATSDVAASFNLFLSKNRVIHELDFSKNDLGDHMAEVLAMSIGHQTSLVTLNLSSCRISDQGVLSIGKALQPNITLKKLILRDNFFTKNAGFQLLDVLRSNTSITSLDISSNQIDMFAKNAIKTFCERNKNNKIDDTLASMRKQYINLSIDSAKIPDKQTQLNNLIEEKKKLNAEIEEIQNNIDRETNIIDMILRDDNKSLEELKQFIKDDHKVISDTEQKMQELEQNKTVDVKEFHDKIKFYEEEFDRLEKVAQNFVVQTDEIRKKGEIDKAEYAAKISQLQEMIKDVKAHLKAKATLLEYEIPENPFVEKKEEFPADDFSSYTSTTRKVEEDPLAKLEAELTKRSEMESANTGKKKKKRRVKKQKD</sequence>
<feature type="compositionally biased region" description="Basic and acidic residues" evidence="5">
    <location>
        <begin position="641"/>
        <end position="661"/>
    </location>
</feature>
<dbReference type="eggNOG" id="KOG1909">
    <property type="taxonomic scope" value="Eukaryota"/>
</dbReference>
<dbReference type="AlphaFoldDB" id="A2EBC0"/>
<dbReference type="InterPro" id="IPR032675">
    <property type="entry name" value="LRR_dom_sf"/>
</dbReference>
<gene>
    <name evidence="6" type="ORF">TVAG_329520</name>
</gene>
<dbReference type="VEuPathDB" id="TrichDB:TVAGG3_0309500"/>
<evidence type="ECO:0000256" key="4">
    <source>
        <dbReference type="SAM" id="Coils"/>
    </source>
</evidence>
<keyword evidence="3" id="KW-0206">Cytoskeleton</keyword>
<protein>
    <submittedName>
        <fullName evidence="6">Leucine Rich Repeat family protein</fullName>
    </submittedName>
</protein>
<evidence type="ECO:0000256" key="3">
    <source>
        <dbReference type="ARBA" id="ARBA00023212"/>
    </source>
</evidence>
<dbReference type="Pfam" id="PF13516">
    <property type="entry name" value="LRR_6"/>
    <property type="match status" value="5"/>
</dbReference>
<dbReference type="EMBL" id="DS113345">
    <property type="protein sequence ID" value="EAY10065.1"/>
    <property type="molecule type" value="Genomic_DNA"/>
</dbReference>
<keyword evidence="2" id="KW-0963">Cytoplasm</keyword>
<dbReference type="Proteomes" id="UP000001542">
    <property type="component" value="Unassembled WGS sequence"/>
</dbReference>
<dbReference type="OrthoDB" id="120976at2759"/>
<reference evidence="6" key="2">
    <citation type="journal article" date="2007" name="Science">
        <title>Draft genome sequence of the sexually transmitted pathogen Trichomonas vaginalis.</title>
        <authorList>
            <person name="Carlton J.M."/>
            <person name="Hirt R.P."/>
            <person name="Silva J.C."/>
            <person name="Delcher A.L."/>
            <person name="Schatz M."/>
            <person name="Zhao Q."/>
            <person name="Wortman J.R."/>
            <person name="Bidwell S.L."/>
            <person name="Alsmark U.C.M."/>
            <person name="Besteiro S."/>
            <person name="Sicheritz-Ponten T."/>
            <person name="Noel C.J."/>
            <person name="Dacks J.B."/>
            <person name="Foster P.G."/>
            <person name="Simillion C."/>
            <person name="Van de Peer Y."/>
            <person name="Miranda-Saavedra D."/>
            <person name="Barton G.J."/>
            <person name="Westrop G.D."/>
            <person name="Mueller S."/>
            <person name="Dessi D."/>
            <person name="Fiori P.L."/>
            <person name="Ren Q."/>
            <person name="Paulsen I."/>
            <person name="Zhang H."/>
            <person name="Bastida-Corcuera F.D."/>
            <person name="Simoes-Barbosa A."/>
            <person name="Brown M.T."/>
            <person name="Hayes R.D."/>
            <person name="Mukherjee M."/>
            <person name="Okumura C.Y."/>
            <person name="Schneider R."/>
            <person name="Smith A.J."/>
            <person name="Vanacova S."/>
            <person name="Villalvazo M."/>
            <person name="Haas B.J."/>
            <person name="Pertea M."/>
            <person name="Feldblyum T.V."/>
            <person name="Utterback T.R."/>
            <person name="Shu C.L."/>
            <person name="Osoegawa K."/>
            <person name="de Jong P.J."/>
            <person name="Hrdy I."/>
            <person name="Horvathova L."/>
            <person name="Zubacova Z."/>
            <person name="Dolezal P."/>
            <person name="Malik S.B."/>
            <person name="Logsdon J.M. Jr."/>
            <person name="Henze K."/>
            <person name="Gupta A."/>
            <person name="Wang C.C."/>
            <person name="Dunne R.L."/>
            <person name="Upcroft J.A."/>
            <person name="Upcroft P."/>
            <person name="White O."/>
            <person name="Salzberg S.L."/>
            <person name="Tang P."/>
            <person name="Chiu C.-H."/>
            <person name="Lee Y.-S."/>
            <person name="Embley T.M."/>
            <person name="Coombs G.H."/>
            <person name="Mottram J.C."/>
            <person name="Tachezy J."/>
            <person name="Fraser-Liggett C.M."/>
            <person name="Johnson P.J."/>
        </authorList>
    </citation>
    <scope>NUCLEOTIDE SEQUENCE [LARGE SCALE GENOMIC DNA]</scope>
    <source>
        <strain evidence="6">G3</strain>
    </source>
</reference>
<evidence type="ECO:0000256" key="1">
    <source>
        <dbReference type="ARBA" id="ARBA00004245"/>
    </source>
</evidence>
<dbReference type="Gene3D" id="3.80.10.10">
    <property type="entry name" value="Ribonuclease Inhibitor"/>
    <property type="match status" value="3"/>
</dbReference>
<keyword evidence="7" id="KW-1185">Reference proteome</keyword>
<dbReference type="InterPro" id="IPR052410">
    <property type="entry name" value="DRC5"/>
</dbReference>
<dbReference type="OMA" id="CRIICEA"/>
<evidence type="ECO:0000313" key="6">
    <source>
        <dbReference type="EMBL" id="EAY10065.1"/>
    </source>
</evidence>